<dbReference type="AlphaFoldDB" id="A0A4S3KGM3"/>
<evidence type="ECO:0000313" key="3">
    <source>
        <dbReference type="Proteomes" id="UP000306317"/>
    </source>
</evidence>
<feature type="transmembrane region" description="Helical" evidence="1">
    <location>
        <begin position="147"/>
        <end position="166"/>
    </location>
</feature>
<gene>
    <name evidence="2" type="ORF">B1991_07565</name>
</gene>
<accession>A0A4S3KGM3</accession>
<comment type="caution">
    <text evidence="2">The sequence shown here is derived from an EMBL/GenBank/DDBJ whole genome shotgun (WGS) entry which is preliminary data.</text>
</comment>
<evidence type="ECO:0000256" key="1">
    <source>
        <dbReference type="SAM" id="Phobius"/>
    </source>
</evidence>
<dbReference type="Proteomes" id="UP000306317">
    <property type="component" value="Unassembled WGS sequence"/>
</dbReference>
<dbReference type="RefSeq" id="WP_136258115.1">
    <property type="nucleotide sequence ID" value="NZ_MWIO01000022.1"/>
</dbReference>
<protein>
    <submittedName>
        <fullName evidence="2">Uncharacterized protein</fullName>
    </submittedName>
</protein>
<keyword evidence="1" id="KW-0812">Transmembrane</keyword>
<dbReference type="EMBL" id="MWIO01000022">
    <property type="protein sequence ID" value="THD07783.1"/>
    <property type="molecule type" value="Genomic_DNA"/>
</dbReference>
<name>A0A4S3KGM3_9GAMM</name>
<feature type="transmembrane region" description="Helical" evidence="1">
    <location>
        <begin position="95"/>
        <end position="115"/>
    </location>
</feature>
<keyword evidence="1" id="KW-1133">Transmembrane helix</keyword>
<dbReference type="OrthoDB" id="7540170at2"/>
<feature type="transmembrane region" description="Helical" evidence="1">
    <location>
        <begin position="63"/>
        <end position="83"/>
    </location>
</feature>
<organism evidence="2 3">
    <name type="scientific">Rhodanobacter lindaniclasticus</name>
    <dbReference type="NCBI Taxonomy" id="75310"/>
    <lineage>
        <taxon>Bacteria</taxon>
        <taxon>Pseudomonadati</taxon>
        <taxon>Pseudomonadota</taxon>
        <taxon>Gammaproteobacteria</taxon>
        <taxon>Lysobacterales</taxon>
        <taxon>Rhodanobacteraceae</taxon>
        <taxon>Rhodanobacter</taxon>
    </lineage>
</organism>
<evidence type="ECO:0000313" key="2">
    <source>
        <dbReference type="EMBL" id="THD07783.1"/>
    </source>
</evidence>
<sequence length="267" mass="29940">MTINHAQALDLPTRPNVAAAVDRWIWVFMAAFFIAITLTGFVPDSLQKLAMIRTGARPPFPPILHVHAVLMGSFLLLLLAQSWLMATGRRDRHQLLGRVAFVLVPAIVVAGFILVPTLYQQVWNGAQTAPSPLREQLRQTLLFLDNIALLQLKAGVLFTVLVWLALRARRTDPDFHKRMMFLATAWPLQAAIDRITWLPSLYPGPLSTDLYTVLAVAPLFLWDVIRHQSVLRVYGVWLAVSLPVVVAIQLLWDAPAWHAFVPQMLGP</sequence>
<reference evidence="2 3" key="1">
    <citation type="submission" date="2017-02" db="EMBL/GenBank/DDBJ databases">
        <title>Whole genome sequencing of Rhodanobacter lindaniclasticus DSM 17932.</title>
        <authorList>
            <person name="Kumar S."/>
            <person name="Patil P."/>
            <person name="Patil P.B."/>
        </authorList>
    </citation>
    <scope>NUCLEOTIDE SEQUENCE [LARGE SCALE GENOMIC DNA]</scope>
    <source>
        <strain evidence="2 3">DSM 17932</strain>
    </source>
</reference>
<proteinExistence type="predicted"/>
<keyword evidence="1" id="KW-0472">Membrane</keyword>
<feature type="transmembrane region" description="Helical" evidence="1">
    <location>
        <begin position="234"/>
        <end position="252"/>
    </location>
</feature>
<keyword evidence="3" id="KW-1185">Reference proteome</keyword>
<feature type="transmembrane region" description="Helical" evidence="1">
    <location>
        <begin position="24"/>
        <end position="43"/>
    </location>
</feature>